<accession>A0ACB6ZUB6</accession>
<dbReference type="EMBL" id="MU117965">
    <property type="protein sequence ID" value="KAF9653179.1"/>
    <property type="molecule type" value="Genomic_DNA"/>
</dbReference>
<dbReference type="Proteomes" id="UP000886501">
    <property type="component" value="Unassembled WGS sequence"/>
</dbReference>
<name>A0ACB6ZUB6_THEGA</name>
<keyword evidence="2" id="KW-1185">Reference proteome</keyword>
<evidence type="ECO:0000313" key="2">
    <source>
        <dbReference type="Proteomes" id="UP000886501"/>
    </source>
</evidence>
<reference evidence="1" key="1">
    <citation type="submission" date="2019-10" db="EMBL/GenBank/DDBJ databases">
        <authorList>
            <consortium name="DOE Joint Genome Institute"/>
            <person name="Kuo A."/>
            <person name="Miyauchi S."/>
            <person name="Kiss E."/>
            <person name="Drula E."/>
            <person name="Kohler A."/>
            <person name="Sanchez-Garcia M."/>
            <person name="Andreopoulos B."/>
            <person name="Barry K.W."/>
            <person name="Bonito G."/>
            <person name="Buee M."/>
            <person name="Carver A."/>
            <person name="Chen C."/>
            <person name="Cichocki N."/>
            <person name="Clum A."/>
            <person name="Culley D."/>
            <person name="Crous P.W."/>
            <person name="Fauchery L."/>
            <person name="Girlanda M."/>
            <person name="Hayes R."/>
            <person name="Keri Z."/>
            <person name="Labutti K."/>
            <person name="Lipzen A."/>
            <person name="Lombard V."/>
            <person name="Magnuson J."/>
            <person name="Maillard F."/>
            <person name="Morin E."/>
            <person name="Murat C."/>
            <person name="Nolan M."/>
            <person name="Ohm R."/>
            <person name="Pangilinan J."/>
            <person name="Pereira M."/>
            <person name="Perotto S."/>
            <person name="Peter M."/>
            <person name="Riley R."/>
            <person name="Sitrit Y."/>
            <person name="Stielow B."/>
            <person name="Szollosi G."/>
            <person name="Zifcakova L."/>
            <person name="Stursova M."/>
            <person name="Spatafora J.W."/>
            <person name="Tedersoo L."/>
            <person name="Vaario L.-M."/>
            <person name="Yamada A."/>
            <person name="Yan M."/>
            <person name="Wang P."/>
            <person name="Xu J."/>
            <person name="Bruns T."/>
            <person name="Baldrian P."/>
            <person name="Vilgalys R."/>
            <person name="Henrissat B."/>
            <person name="Grigoriev I.V."/>
            <person name="Hibbett D."/>
            <person name="Nagy L.G."/>
            <person name="Martin F.M."/>
        </authorList>
    </citation>
    <scope>NUCLEOTIDE SEQUENCE</scope>
    <source>
        <strain evidence="1">P2</strain>
    </source>
</reference>
<sequence>MQGEPPPYEFFAPLPGYIPASALASPIDNISLFSSGSQVGEYNYKSDHLRVNLGPRRWGTRFPVYGFQDVVEGTVYFAKKCSHVVSVTATLEGKVEITASQGGSVAAASDDVILSQSVKLFEAVNPHSFGADRSKPSATLSGEFNFALPFPAYITNGRDHLPPSQTLSQQGTYCTINYNVKIDIVRKGLRRHERVTVLIMYLPRSSPPGRPQSDLIHETVMGHQDEEERFVTVDLHSSSSARAALEKLQMSAQLTLPSPKLIAKAESLDIHLIRKAKIMSSSGGILQEIIVSKAGLRYTDNSTEGVSRSHWALQLGKTQRHVSWKVDGLAEVKYSVRVAFKPPPCSVIKQLPAFQHDEVVKLTSDPWLDPTVAEGSRHLPSLGLAPVGLTNDQLTTPDPHTSFSSPYTRL</sequence>
<comment type="caution">
    <text evidence="1">The sequence shown here is derived from an EMBL/GenBank/DDBJ whole genome shotgun (WGS) entry which is preliminary data.</text>
</comment>
<reference evidence="1" key="2">
    <citation type="journal article" date="2020" name="Nat. Commun.">
        <title>Large-scale genome sequencing of mycorrhizal fungi provides insights into the early evolution of symbiotic traits.</title>
        <authorList>
            <person name="Miyauchi S."/>
            <person name="Kiss E."/>
            <person name="Kuo A."/>
            <person name="Drula E."/>
            <person name="Kohler A."/>
            <person name="Sanchez-Garcia M."/>
            <person name="Morin E."/>
            <person name="Andreopoulos B."/>
            <person name="Barry K.W."/>
            <person name="Bonito G."/>
            <person name="Buee M."/>
            <person name="Carver A."/>
            <person name="Chen C."/>
            <person name="Cichocki N."/>
            <person name="Clum A."/>
            <person name="Culley D."/>
            <person name="Crous P.W."/>
            <person name="Fauchery L."/>
            <person name="Girlanda M."/>
            <person name="Hayes R.D."/>
            <person name="Keri Z."/>
            <person name="LaButti K."/>
            <person name="Lipzen A."/>
            <person name="Lombard V."/>
            <person name="Magnuson J."/>
            <person name="Maillard F."/>
            <person name="Murat C."/>
            <person name="Nolan M."/>
            <person name="Ohm R.A."/>
            <person name="Pangilinan J."/>
            <person name="Pereira M.F."/>
            <person name="Perotto S."/>
            <person name="Peter M."/>
            <person name="Pfister S."/>
            <person name="Riley R."/>
            <person name="Sitrit Y."/>
            <person name="Stielow J.B."/>
            <person name="Szollosi G."/>
            <person name="Zifcakova L."/>
            <person name="Stursova M."/>
            <person name="Spatafora J.W."/>
            <person name="Tedersoo L."/>
            <person name="Vaario L.M."/>
            <person name="Yamada A."/>
            <person name="Yan M."/>
            <person name="Wang P."/>
            <person name="Xu J."/>
            <person name="Bruns T."/>
            <person name="Baldrian P."/>
            <person name="Vilgalys R."/>
            <person name="Dunand C."/>
            <person name="Henrissat B."/>
            <person name="Grigoriev I.V."/>
            <person name="Hibbett D."/>
            <person name="Nagy L.G."/>
            <person name="Martin F.M."/>
        </authorList>
    </citation>
    <scope>NUCLEOTIDE SEQUENCE</scope>
    <source>
        <strain evidence="1">P2</strain>
    </source>
</reference>
<evidence type="ECO:0000313" key="1">
    <source>
        <dbReference type="EMBL" id="KAF9653179.1"/>
    </source>
</evidence>
<proteinExistence type="predicted"/>
<protein>
    <submittedName>
        <fullName evidence="1">Uncharacterized protein</fullName>
    </submittedName>
</protein>
<gene>
    <name evidence="1" type="ORF">BDM02DRAFT_3183134</name>
</gene>
<organism evidence="1 2">
    <name type="scientific">Thelephora ganbajun</name>
    <name type="common">Ganba fungus</name>
    <dbReference type="NCBI Taxonomy" id="370292"/>
    <lineage>
        <taxon>Eukaryota</taxon>
        <taxon>Fungi</taxon>
        <taxon>Dikarya</taxon>
        <taxon>Basidiomycota</taxon>
        <taxon>Agaricomycotina</taxon>
        <taxon>Agaricomycetes</taxon>
        <taxon>Thelephorales</taxon>
        <taxon>Thelephoraceae</taxon>
        <taxon>Thelephora</taxon>
    </lineage>
</organism>